<feature type="transmembrane region" description="Helical" evidence="2">
    <location>
        <begin position="31"/>
        <end position="53"/>
    </location>
</feature>
<keyword evidence="2" id="KW-1133">Transmembrane helix</keyword>
<feature type="coiled-coil region" evidence="1">
    <location>
        <begin position="200"/>
        <end position="284"/>
    </location>
</feature>
<keyword evidence="1" id="KW-0175">Coiled coil</keyword>
<evidence type="ECO:0000313" key="3">
    <source>
        <dbReference type="EMBL" id="MUG52556.1"/>
    </source>
</evidence>
<comment type="caution">
    <text evidence="3">The sequence shown here is derived from an EMBL/GenBank/DDBJ whole genome shotgun (WGS) entry which is preliminary data.</text>
</comment>
<dbReference type="Proteomes" id="UP000463077">
    <property type="component" value="Unassembled WGS sequence"/>
</dbReference>
<dbReference type="AlphaFoldDB" id="A0AB73JHB4"/>
<organism evidence="3 4">
    <name type="scientific">Staphylococcus aureus</name>
    <dbReference type="NCBI Taxonomy" id="1280"/>
    <lineage>
        <taxon>Bacteria</taxon>
        <taxon>Bacillati</taxon>
        <taxon>Bacillota</taxon>
        <taxon>Bacilli</taxon>
        <taxon>Bacillales</taxon>
        <taxon>Staphylococcaceae</taxon>
        <taxon>Staphylococcus</taxon>
    </lineage>
</organism>
<evidence type="ECO:0000256" key="1">
    <source>
        <dbReference type="SAM" id="Coils"/>
    </source>
</evidence>
<gene>
    <name evidence="3" type="ORF">GAY54_08310</name>
</gene>
<evidence type="ECO:0000313" key="4">
    <source>
        <dbReference type="Proteomes" id="UP000463077"/>
    </source>
</evidence>
<evidence type="ECO:0000256" key="2">
    <source>
        <dbReference type="SAM" id="Phobius"/>
    </source>
</evidence>
<proteinExistence type="predicted"/>
<keyword evidence="2" id="KW-0472">Membrane</keyword>
<dbReference type="EMBL" id="WFHO01000014">
    <property type="protein sequence ID" value="MUG52556.1"/>
    <property type="molecule type" value="Genomic_DNA"/>
</dbReference>
<dbReference type="RefSeq" id="WP_001574990.1">
    <property type="nucleotide sequence ID" value="NZ_JASCKV010000014.1"/>
</dbReference>
<name>A0AB73JHB4_STAAU</name>
<sequence length="293" mass="34500">MYKLKRFWESIKNHFNAFRTDKFSIKNKGSWANYIFILIGIIGAVLLLFSNFLSTDKIQNKHSDTGKYYKFDNSSKVKVDKWLWNKNQNTLDVVLEYKDIDNSGIKEDKNLSYIARANDNAKKKLKIKTLAKTNNRVALRINDVKKGFEVLGLEIYTKLDDSEKQKETSLLANEKKVKTTTKNNPKNEQDYILEFIKSDQKNVKDNINISQKKIKNWEEKIDEKEAEINKLDDEKEYQTKTDKSNTDSKISGIQDDIRDLKLDIDRKKEEIKEDKEAEKLLRSKYKDTKEFND</sequence>
<keyword evidence="2" id="KW-0812">Transmembrane</keyword>
<accession>A0AB73JHB4</accession>
<reference evidence="3 4" key="1">
    <citation type="journal article" date="2019" name="Int. J. Infect. Dis.">
        <title>Characterization of a community-acquired methicillin-resistant sequence type 338 Staphylococcus aureus strain containing a staphylococcal cassette chromosome mec type VT.</title>
        <authorList>
            <person name="Chen Y."/>
            <person name="Hong J."/>
            <person name="Chen Y."/>
            <person name="Wang H."/>
            <person name="Yu Y."/>
            <person name="Qu T."/>
        </authorList>
    </citation>
    <scope>NUCLEOTIDE SEQUENCE [LARGE SCALE GENOMIC DNA]</scope>
    <source>
        <strain evidence="3 4">LJ05</strain>
    </source>
</reference>
<protein>
    <submittedName>
        <fullName evidence="3">Uncharacterized protein</fullName>
    </submittedName>
</protein>